<evidence type="ECO:0000256" key="5">
    <source>
        <dbReference type="SAM" id="Phobius"/>
    </source>
</evidence>
<dbReference type="RefSeq" id="WP_125088984.1">
    <property type="nucleotide sequence ID" value="NZ_RSAA01000005.1"/>
</dbReference>
<dbReference type="SUPFAM" id="SSF103473">
    <property type="entry name" value="MFS general substrate transporter"/>
    <property type="match status" value="1"/>
</dbReference>
<keyword evidence="4 5" id="KW-0472">Membrane</keyword>
<evidence type="ECO:0000256" key="1">
    <source>
        <dbReference type="ARBA" id="ARBA00004651"/>
    </source>
</evidence>
<dbReference type="PANTHER" id="PTHR23508">
    <property type="entry name" value="CARBOXYLIC ACID TRANSPORTER PROTEIN HOMOLOG"/>
    <property type="match status" value="1"/>
</dbReference>
<evidence type="ECO:0000259" key="6">
    <source>
        <dbReference type="PROSITE" id="PS50850"/>
    </source>
</evidence>
<comment type="caution">
    <text evidence="7">The sequence shown here is derived from an EMBL/GenBank/DDBJ whole genome shotgun (WGS) entry which is preliminary data.</text>
</comment>
<evidence type="ECO:0000313" key="8">
    <source>
        <dbReference type="Proteomes" id="UP000274515"/>
    </source>
</evidence>
<dbReference type="Gene3D" id="1.20.1250.20">
    <property type="entry name" value="MFS general substrate transporter like domains"/>
    <property type="match status" value="2"/>
</dbReference>
<dbReference type="PANTHER" id="PTHR23508:SF10">
    <property type="entry name" value="CARBOXYLIC ACID TRANSPORTER PROTEIN HOMOLOG"/>
    <property type="match status" value="1"/>
</dbReference>
<dbReference type="EMBL" id="RSAA01000005">
    <property type="protein sequence ID" value="RRO18876.1"/>
    <property type="molecule type" value="Genomic_DNA"/>
</dbReference>
<dbReference type="CDD" id="cd17365">
    <property type="entry name" value="MFS_PcaK_like"/>
    <property type="match status" value="1"/>
</dbReference>
<reference evidence="7 8" key="1">
    <citation type="submission" date="2018-11" db="EMBL/GenBank/DDBJ databases">
        <title>Saccharopolyspora rhizosphaerae sp. nov., an actinomycete isolated from rhizosphere soil in Thailand.</title>
        <authorList>
            <person name="Intra B."/>
            <person name="Euanorasetr J."/>
            <person name="Take A."/>
            <person name="Inahashi Y."/>
            <person name="Mori M."/>
            <person name="Panbangred W."/>
            <person name="Matsumoto A."/>
        </authorList>
    </citation>
    <scope>NUCLEOTIDE SEQUENCE [LARGE SCALE GENOMIC DNA]</scope>
    <source>
        <strain evidence="7 8">H219</strain>
    </source>
</reference>
<feature type="transmembrane region" description="Helical" evidence="5">
    <location>
        <begin position="289"/>
        <end position="310"/>
    </location>
</feature>
<comment type="subcellular location">
    <subcellularLocation>
        <location evidence="1">Cell membrane</location>
        <topology evidence="1">Multi-pass membrane protein</topology>
    </subcellularLocation>
</comment>
<dbReference type="PROSITE" id="PS50850">
    <property type="entry name" value="MFS"/>
    <property type="match status" value="1"/>
</dbReference>
<evidence type="ECO:0000313" key="7">
    <source>
        <dbReference type="EMBL" id="RRO18876.1"/>
    </source>
</evidence>
<feature type="transmembrane region" description="Helical" evidence="5">
    <location>
        <begin position="262"/>
        <end position="282"/>
    </location>
</feature>
<dbReference type="Pfam" id="PF07690">
    <property type="entry name" value="MFS_1"/>
    <property type="match status" value="1"/>
</dbReference>
<dbReference type="InterPro" id="IPR011701">
    <property type="entry name" value="MFS"/>
</dbReference>
<evidence type="ECO:0000256" key="3">
    <source>
        <dbReference type="ARBA" id="ARBA00022989"/>
    </source>
</evidence>
<evidence type="ECO:0000256" key="4">
    <source>
        <dbReference type="ARBA" id="ARBA00023136"/>
    </source>
</evidence>
<evidence type="ECO:0000256" key="2">
    <source>
        <dbReference type="ARBA" id="ARBA00022692"/>
    </source>
</evidence>
<dbReference type="InterPro" id="IPR020846">
    <property type="entry name" value="MFS_dom"/>
</dbReference>
<name>A0A3R8Q7W3_9PSEU</name>
<feature type="transmembrane region" description="Helical" evidence="5">
    <location>
        <begin position="58"/>
        <end position="81"/>
    </location>
</feature>
<accession>A0A3R8Q7W3</accession>
<feature type="transmembrane region" description="Helical" evidence="5">
    <location>
        <begin position="316"/>
        <end position="340"/>
    </location>
</feature>
<dbReference type="InterPro" id="IPR036259">
    <property type="entry name" value="MFS_trans_sf"/>
</dbReference>
<keyword evidence="3 5" id="KW-1133">Transmembrane helix</keyword>
<protein>
    <submittedName>
        <fullName evidence="7">MFS transporter</fullName>
    </submittedName>
</protein>
<keyword evidence="8" id="KW-1185">Reference proteome</keyword>
<sequence length="408" mass="42061">MRTASGESGGGPEPTAAPRVSARGVAALCWSAVALEGYDLVVLGVVLPKLLRDPSWQLTPATASLISSVGLVGVMIGALCVGPLTDRFGRRKLMITTVVLFSVLTLACAASTGPLVFGVLRFLAGLGLGGVLPVAIALVNEASHAKGGSATTTLMTGYHVGAVVTSLLGIVVISVLTWRAMFVIGALPAIALVPLLARYLPESLPLTAEEKASRSPVATLFRGGYLRSSLAFWVTSFMGLLLVYGLNTWLPEIMREAGYELGAALALLLTLNVGAVLGLLLAGRVSDRIGVRTCTLIWFTAAAVFLALLSVRLPGFGVYVSVLMAGVFVFSTQVLVYAYVSHHYPAVGRATALGASSGVGRLGAICGPLVGGALLSAGMAYPWGFYAFAAVAVVGLVAVTFVSKRQPA</sequence>
<feature type="transmembrane region" description="Helical" evidence="5">
    <location>
        <begin position="230"/>
        <end position="250"/>
    </location>
</feature>
<feature type="transmembrane region" description="Helical" evidence="5">
    <location>
        <begin position="25"/>
        <end position="46"/>
    </location>
</feature>
<feature type="transmembrane region" description="Helical" evidence="5">
    <location>
        <begin position="352"/>
        <end position="377"/>
    </location>
</feature>
<gene>
    <name evidence="7" type="ORF">EIL87_05015</name>
</gene>
<dbReference type="GO" id="GO:0046943">
    <property type="term" value="F:carboxylic acid transmembrane transporter activity"/>
    <property type="evidence" value="ECO:0007669"/>
    <property type="project" value="TreeGrafter"/>
</dbReference>
<proteinExistence type="predicted"/>
<feature type="transmembrane region" description="Helical" evidence="5">
    <location>
        <begin position="383"/>
        <end position="402"/>
    </location>
</feature>
<feature type="transmembrane region" description="Helical" evidence="5">
    <location>
        <begin position="93"/>
        <end position="113"/>
    </location>
</feature>
<dbReference type="GO" id="GO:0005886">
    <property type="term" value="C:plasma membrane"/>
    <property type="evidence" value="ECO:0007669"/>
    <property type="project" value="UniProtKB-SubCell"/>
</dbReference>
<dbReference type="Proteomes" id="UP000274515">
    <property type="component" value="Unassembled WGS sequence"/>
</dbReference>
<organism evidence="7 8">
    <name type="scientific">Saccharopolyspora rhizosphaerae</name>
    <dbReference type="NCBI Taxonomy" id="2492662"/>
    <lineage>
        <taxon>Bacteria</taxon>
        <taxon>Bacillati</taxon>
        <taxon>Actinomycetota</taxon>
        <taxon>Actinomycetes</taxon>
        <taxon>Pseudonocardiales</taxon>
        <taxon>Pseudonocardiaceae</taxon>
        <taxon>Saccharopolyspora</taxon>
    </lineage>
</organism>
<dbReference type="OrthoDB" id="9787026at2"/>
<feature type="domain" description="Major facilitator superfamily (MFS) profile" evidence="6">
    <location>
        <begin position="25"/>
        <end position="407"/>
    </location>
</feature>
<keyword evidence="2 5" id="KW-0812">Transmembrane</keyword>
<feature type="transmembrane region" description="Helical" evidence="5">
    <location>
        <begin position="152"/>
        <end position="176"/>
    </location>
</feature>
<dbReference type="AlphaFoldDB" id="A0A3R8Q7W3"/>